<dbReference type="AlphaFoldDB" id="A0A9R1W8J4"/>
<evidence type="ECO:0000313" key="2">
    <source>
        <dbReference type="Proteomes" id="UP000235145"/>
    </source>
</evidence>
<reference evidence="1 2" key="1">
    <citation type="journal article" date="2017" name="Nat. Commun.">
        <title>Genome assembly with in vitro proximity ligation data and whole-genome triplication in lettuce.</title>
        <authorList>
            <person name="Reyes-Chin-Wo S."/>
            <person name="Wang Z."/>
            <person name="Yang X."/>
            <person name="Kozik A."/>
            <person name="Arikit S."/>
            <person name="Song C."/>
            <person name="Xia L."/>
            <person name="Froenicke L."/>
            <person name="Lavelle D.O."/>
            <person name="Truco M.J."/>
            <person name="Xia R."/>
            <person name="Zhu S."/>
            <person name="Xu C."/>
            <person name="Xu H."/>
            <person name="Xu X."/>
            <person name="Cox K."/>
            <person name="Korf I."/>
            <person name="Meyers B.C."/>
            <person name="Michelmore R.W."/>
        </authorList>
    </citation>
    <scope>NUCLEOTIDE SEQUENCE [LARGE SCALE GENOMIC DNA]</scope>
    <source>
        <strain evidence="2">cv. Salinas</strain>
        <tissue evidence="1">Seedlings</tissue>
    </source>
</reference>
<name>A0A9R1W8J4_LACSA</name>
<comment type="caution">
    <text evidence="1">The sequence shown here is derived from an EMBL/GenBank/DDBJ whole genome shotgun (WGS) entry which is preliminary data.</text>
</comment>
<dbReference type="EMBL" id="NBSK02000002">
    <property type="protein sequence ID" value="KAJ0221992.1"/>
    <property type="molecule type" value="Genomic_DNA"/>
</dbReference>
<keyword evidence="2" id="KW-1185">Reference proteome</keyword>
<dbReference type="Proteomes" id="UP000235145">
    <property type="component" value="Unassembled WGS sequence"/>
</dbReference>
<organism evidence="1 2">
    <name type="scientific">Lactuca sativa</name>
    <name type="common">Garden lettuce</name>
    <dbReference type="NCBI Taxonomy" id="4236"/>
    <lineage>
        <taxon>Eukaryota</taxon>
        <taxon>Viridiplantae</taxon>
        <taxon>Streptophyta</taxon>
        <taxon>Embryophyta</taxon>
        <taxon>Tracheophyta</taxon>
        <taxon>Spermatophyta</taxon>
        <taxon>Magnoliopsida</taxon>
        <taxon>eudicotyledons</taxon>
        <taxon>Gunneridae</taxon>
        <taxon>Pentapetalae</taxon>
        <taxon>asterids</taxon>
        <taxon>campanulids</taxon>
        <taxon>Asterales</taxon>
        <taxon>Asteraceae</taxon>
        <taxon>Cichorioideae</taxon>
        <taxon>Cichorieae</taxon>
        <taxon>Lactucinae</taxon>
        <taxon>Lactuca</taxon>
    </lineage>
</organism>
<gene>
    <name evidence="1" type="ORF">LSAT_V11C200092200</name>
</gene>
<evidence type="ECO:0000313" key="1">
    <source>
        <dbReference type="EMBL" id="KAJ0221992.1"/>
    </source>
</evidence>
<accession>A0A9R1W8J4</accession>
<proteinExistence type="predicted"/>
<sequence length="83" mass="10016">MLFRFSSYDDLLKSFQPGRGTGLYTHVDEGRGFYSWLDHMWVIFPRAVAEFRSKLMREAPQRETGCKWLFSLERFRSRIFVTR</sequence>
<protein>
    <submittedName>
        <fullName evidence="1">Uncharacterized protein</fullName>
    </submittedName>
</protein>